<evidence type="ECO:0000313" key="1">
    <source>
        <dbReference type="EMBL" id="EJF97937.1"/>
    </source>
</evidence>
<organism evidence="1 2">
    <name type="scientific">Bartonella taylorii 8TBB</name>
    <dbReference type="NCBI Taxonomy" id="1094560"/>
    <lineage>
        <taxon>Bacteria</taxon>
        <taxon>Pseudomonadati</taxon>
        <taxon>Pseudomonadota</taxon>
        <taxon>Alphaproteobacteria</taxon>
        <taxon>Hyphomicrobiales</taxon>
        <taxon>Bartonellaceae</taxon>
        <taxon>Bartonella</taxon>
    </lineage>
</organism>
<accession>A0A9P2S194</accession>
<sequence>MKYKYTTTTIVTLAIFNYTTFVRGAVKGVLKSPFKK</sequence>
<dbReference type="AlphaFoldDB" id="A0A9P2S194"/>
<reference evidence="1 2" key="1">
    <citation type="submission" date="2012-03" db="EMBL/GenBank/DDBJ databases">
        <title>The Genome Sequence of Bartonella taylorii 8TBB.</title>
        <authorList>
            <consortium name="The Broad Institute Genome Sequencing Platform"/>
            <consortium name="The Broad Institute Genome Sequencing Center for Infectious Disease"/>
            <person name="Feldgarden M."/>
            <person name="Kirby J."/>
            <person name="Kosoy M."/>
            <person name="Birtles R."/>
            <person name="Probert W.S."/>
            <person name="Chiaraviglio L."/>
            <person name="Young S.K."/>
            <person name="Zeng Q."/>
            <person name="Gargeya S."/>
            <person name="Fitzgerald M."/>
            <person name="Haas B."/>
            <person name="Abouelleil A."/>
            <person name="Alvarado L."/>
            <person name="Arachchi H.M."/>
            <person name="Berlin A."/>
            <person name="Chapman S.B."/>
            <person name="Gearin G."/>
            <person name="Goldberg J."/>
            <person name="Griggs A."/>
            <person name="Gujja S."/>
            <person name="Hansen M."/>
            <person name="Heiman D."/>
            <person name="Howarth C."/>
            <person name="Larimer J."/>
            <person name="Lui A."/>
            <person name="MacDonald P.J.P."/>
            <person name="McCowen C."/>
            <person name="Montmayeur A."/>
            <person name="Murphy C."/>
            <person name="Neiman D."/>
            <person name="Pearson M."/>
            <person name="Priest M."/>
            <person name="Roberts A."/>
            <person name="Saif S."/>
            <person name="Shea T."/>
            <person name="Sisk P."/>
            <person name="Stolte C."/>
            <person name="Sykes S."/>
            <person name="Wortman J."/>
            <person name="Nusbaum C."/>
            <person name="Birren B."/>
        </authorList>
    </citation>
    <scope>NUCLEOTIDE SEQUENCE [LARGE SCALE GENOMIC DNA]</scope>
    <source>
        <strain evidence="1 2">8TBB</strain>
    </source>
</reference>
<dbReference type="EMBL" id="AIMD01000001">
    <property type="protein sequence ID" value="EJF97937.1"/>
    <property type="molecule type" value="Genomic_DNA"/>
</dbReference>
<proteinExistence type="predicted"/>
<name>A0A9P2S194_BARTA</name>
<keyword evidence="2" id="KW-1185">Reference proteome</keyword>
<evidence type="ECO:0000313" key="2">
    <source>
        <dbReference type="Proteomes" id="UP000002648"/>
    </source>
</evidence>
<protein>
    <submittedName>
        <fullName evidence="1">Uncharacterized protein</fullName>
    </submittedName>
</protein>
<comment type="caution">
    <text evidence="1">The sequence shown here is derived from an EMBL/GenBank/DDBJ whole genome shotgun (WGS) entry which is preliminary data.</text>
</comment>
<gene>
    <name evidence="1" type="ORF">ME9_00003</name>
</gene>
<dbReference type="Proteomes" id="UP000002648">
    <property type="component" value="Unassembled WGS sequence"/>
</dbReference>